<comment type="caution">
    <text evidence="1">The sequence shown here is derived from an EMBL/GenBank/DDBJ whole genome shotgun (WGS) entry which is preliminary data.</text>
</comment>
<reference evidence="1 2" key="1">
    <citation type="submission" date="2021-03" db="EMBL/GenBank/DDBJ databases">
        <title>Genomic Encyclopedia of Type Strains, Phase IV (KMG-IV): sequencing the most valuable type-strain genomes for metagenomic binning, comparative biology and taxonomic classification.</title>
        <authorList>
            <person name="Goeker M."/>
        </authorList>
    </citation>
    <scope>NUCLEOTIDE SEQUENCE [LARGE SCALE GENOMIC DNA]</scope>
    <source>
        <strain evidence="1 2">DSM 24950</strain>
    </source>
</reference>
<dbReference type="Proteomes" id="UP001519344">
    <property type="component" value="Unassembled WGS sequence"/>
</dbReference>
<gene>
    <name evidence="1" type="ORF">J2Z65_001142</name>
</gene>
<name>A0ABS4HVC9_9BACL</name>
<sequence>MVEKMCEFISHVFFCCKDDKKELFCFVVRPLIRLYCGQKEKTNEKALEKHAET</sequence>
<dbReference type="EMBL" id="JAGGKV010000002">
    <property type="protein sequence ID" value="MBP1961944.1"/>
    <property type="molecule type" value="Genomic_DNA"/>
</dbReference>
<proteinExistence type="predicted"/>
<keyword evidence="2" id="KW-1185">Reference proteome</keyword>
<evidence type="ECO:0000313" key="2">
    <source>
        <dbReference type="Proteomes" id="UP001519344"/>
    </source>
</evidence>
<protein>
    <submittedName>
        <fullName evidence="1">Uncharacterized protein</fullName>
    </submittedName>
</protein>
<organism evidence="1 2">
    <name type="scientific">Paenibacillus aceris</name>
    <dbReference type="NCBI Taxonomy" id="869555"/>
    <lineage>
        <taxon>Bacteria</taxon>
        <taxon>Bacillati</taxon>
        <taxon>Bacillota</taxon>
        <taxon>Bacilli</taxon>
        <taxon>Bacillales</taxon>
        <taxon>Paenibacillaceae</taxon>
        <taxon>Paenibacillus</taxon>
    </lineage>
</organism>
<evidence type="ECO:0000313" key="1">
    <source>
        <dbReference type="EMBL" id="MBP1961944.1"/>
    </source>
</evidence>
<accession>A0ABS4HVC9</accession>